<reference evidence="2 3" key="1">
    <citation type="journal article" date="2015" name="J. Virol.">
        <title>The genome of the nucleopolyhedrosis-causing virus from Tipula oleracea sheds new light on the Nudiviridae family.</title>
        <authorList>
            <person name="Bezier A."/>
            <person name="Theze J."/>
            <person name="Gavory F."/>
            <person name="Gaillard J."/>
            <person name="Poulain J."/>
            <person name="Drezen J.M."/>
            <person name="Herniou E.A."/>
        </authorList>
    </citation>
    <scope>NUCLEOTIDE SEQUENCE [LARGE SCALE GENOMIC DNA]</scope>
    <source>
        <strain evidence="2">35</strain>
    </source>
</reference>
<dbReference type="KEGG" id="vg:22921794"/>
<evidence type="ECO:0000313" key="2">
    <source>
        <dbReference type="EMBL" id="AJD20140.1"/>
    </source>
</evidence>
<dbReference type="EMBL" id="KM610234">
    <property type="protein sequence ID" value="AJD20140.1"/>
    <property type="molecule type" value="Genomic_DNA"/>
</dbReference>
<dbReference type="Proteomes" id="UP000201058">
    <property type="component" value="Segment"/>
</dbReference>
<keyword evidence="3" id="KW-1185">Reference proteome</keyword>
<name>A0A0B4VFJ7_9VIRU</name>
<dbReference type="RefSeq" id="YP_009116727.1">
    <property type="nucleotide sequence ID" value="NC_026242.1"/>
</dbReference>
<evidence type="ECO:0000256" key="1">
    <source>
        <dbReference type="SAM" id="MobiDB-lite"/>
    </source>
</evidence>
<protein>
    <submittedName>
        <fullName evidence="2">Uncharacterized protein</fullName>
    </submittedName>
</protein>
<accession>A0A0B4VFJ7</accession>
<feature type="compositionally biased region" description="Acidic residues" evidence="1">
    <location>
        <begin position="79"/>
        <end position="114"/>
    </location>
</feature>
<proteinExistence type="predicted"/>
<evidence type="ECO:0000313" key="3">
    <source>
        <dbReference type="Proteomes" id="UP000201058"/>
    </source>
</evidence>
<feature type="region of interest" description="Disordered" evidence="1">
    <location>
        <begin position="79"/>
        <end position="117"/>
    </location>
</feature>
<sequence length="388" mass="45227">MAFLISEPAGRRFEELYGDMYREVTKLANFYSGEDVVDNSVLYPMIEISDDESSIDEDGEDAVDNSVLYPMIEISDDESSIDEDGVIPDQLMDDMSDCDDDDISEGDDDDDMSEDDGKNNYMEIHSKFKEFLTYNVLKNIRTMNGNIYSFISRNNYYVSELMRNVVKDDIQFEIKFKINFKTYHLLTIGSSLPNNIMNDNWEKLQVHKKNQIECRVKNVKNVIFTDKSMSFFSHVGRVHWNPELKVAYSLTIPIEEPPEKLKNQIFKNQKTISSLNFECFEAAEYPFNLNMYFVKTYNFKIIQCIQNDDVEYNITFEICNGLNDDSLTTKKITEIIADVKSNWNSFNLNGIIETKLYKYRVYNEHEVTPLPQIGFKDAVIALNDIYDY</sequence>
<gene>
    <name evidence="2" type="ORF">TONV_080</name>
</gene>
<organism evidence="2 3">
    <name type="scientific">Tipula oleracea nudivirus</name>
    <dbReference type="NCBI Taxonomy" id="1546257"/>
    <lineage>
        <taxon>Viruses</taxon>
        <taxon>Viruses incertae sedis</taxon>
        <taxon>Naldaviricetes</taxon>
        <taxon>Lefavirales</taxon>
        <taxon>Nudiviridae</taxon>
        <taxon>Deltanudivirus</taxon>
        <taxon>Deltanudivirus tipoleraceae</taxon>
    </lineage>
</organism>
<dbReference type="GeneID" id="22921794"/>